<reference evidence="2 3" key="1">
    <citation type="submission" date="2019-09" db="EMBL/GenBank/DDBJ databases">
        <title>Whole-genome sequence of the purple sulfur bacterium Thiohalocapsa marina DSM 19078.</title>
        <authorList>
            <person name="Kyndt J.A."/>
            <person name="Meyer T.E."/>
        </authorList>
    </citation>
    <scope>NUCLEOTIDE SEQUENCE [LARGE SCALE GENOMIC DNA]</scope>
    <source>
        <strain evidence="2 3">DSM 19078</strain>
    </source>
</reference>
<dbReference type="AlphaFoldDB" id="A0A5M8FG62"/>
<evidence type="ECO:0000256" key="1">
    <source>
        <dbReference type="HAMAP-Rule" id="MF_00598"/>
    </source>
</evidence>
<dbReference type="PANTHER" id="PTHR38692:SF1">
    <property type="entry name" value="PROTEIN SMG"/>
    <property type="match status" value="1"/>
</dbReference>
<accession>A0A5M8FG62</accession>
<dbReference type="RefSeq" id="WP_150094123.1">
    <property type="nucleotide sequence ID" value="NZ_JBFUOH010000002.1"/>
</dbReference>
<dbReference type="Proteomes" id="UP000322981">
    <property type="component" value="Unassembled WGS sequence"/>
</dbReference>
<dbReference type="PANTHER" id="PTHR38692">
    <property type="entry name" value="PROTEIN SMG"/>
    <property type="match status" value="1"/>
</dbReference>
<proteinExistence type="inferred from homology"/>
<dbReference type="OrthoDB" id="9788984at2"/>
<evidence type="ECO:0000313" key="2">
    <source>
        <dbReference type="EMBL" id="KAA6183863.1"/>
    </source>
</evidence>
<dbReference type="EMBL" id="VWXX01000027">
    <property type="protein sequence ID" value="KAA6183863.1"/>
    <property type="molecule type" value="Genomic_DNA"/>
</dbReference>
<dbReference type="Pfam" id="PF04361">
    <property type="entry name" value="DUF494"/>
    <property type="match status" value="1"/>
</dbReference>
<organism evidence="2 3">
    <name type="scientific">Thiohalocapsa marina</name>
    <dbReference type="NCBI Taxonomy" id="424902"/>
    <lineage>
        <taxon>Bacteria</taxon>
        <taxon>Pseudomonadati</taxon>
        <taxon>Pseudomonadota</taxon>
        <taxon>Gammaproteobacteria</taxon>
        <taxon>Chromatiales</taxon>
        <taxon>Chromatiaceae</taxon>
        <taxon>Thiohalocapsa</taxon>
    </lineage>
</organism>
<sequence>MYENMVDVLIYLYETYMDGESAPPEDQDALENELFQAGFTSAEIDQAFTWLDELASRMESTEYSSRGLPAMRIYTDDECLKLDLEARGLLLFLEQGGILDPLSRELVIDRAVAIDQTMVSVEELKWIVLMVLLNRPGKESALSQMEDLIYGDQSVYVH</sequence>
<protein>
    <recommendedName>
        <fullName evidence="1">Protein Smg homolog</fullName>
    </recommendedName>
</protein>
<keyword evidence="3" id="KW-1185">Reference proteome</keyword>
<dbReference type="HAMAP" id="MF_00598">
    <property type="entry name" value="Smg"/>
    <property type="match status" value="1"/>
</dbReference>
<gene>
    <name evidence="1" type="primary">smg</name>
    <name evidence="2" type="ORF">F2Q65_14510</name>
</gene>
<comment type="similarity">
    <text evidence="1">Belongs to the Smg family.</text>
</comment>
<name>A0A5M8FG62_9GAMM</name>
<evidence type="ECO:0000313" key="3">
    <source>
        <dbReference type="Proteomes" id="UP000322981"/>
    </source>
</evidence>
<comment type="caution">
    <text evidence="2">The sequence shown here is derived from an EMBL/GenBank/DDBJ whole genome shotgun (WGS) entry which is preliminary data.</text>
</comment>
<dbReference type="InterPro" id="IPR007456">
    <property type="entry name" value="Smg"/>
</dbReference>